<evidence type="ECO:0000313" key="2">
    <source>
        <dbReference type="EMBL" id="KAK1343387.1"/>
    </source>
</evidence>
<comment type="caution">
    <text evidence="2">The sequence shown here is derived from an EMBL/GenBank/DDBJ whole genome shotgun (WGS) entry which is preliminary data.</text>
</comment>
<reference evidence="2" key="1">
    <citation type="submission" date="2023-06" db="EMBL/GenBank/DDBJ databases">
        <title>Reference genome for the Northern bat (Eptesicus nilssonii), a most northern bat species.</title>
        <authorList>
            <person name="Laine V.N."/>
            <person name="Pulliainen A.T."/>
            <person name="Lilley T.M."/>
        </authorList>
    </citation>
    <scope>NUCLEOTIDE SEQUENCE</scope>
    <source>
        <strain evidence="2">BLF_Eptnil</strain>
        <tissue evidence="2">Kidney</tissue>
    </source>
</reference>
<keyword evidence="3" id="KW-1185">Reference proteome</keyword>
<feature type="compositionally biased region" description="Basic residues" evidence="1">
    <location>
        <begin position="1"/>
        <end position="12"/>
    </location>
</feature>
<gene>
    <name evidence="2" type="ORF">QTO34_016167</name>
</gene>
<sequence>MRRSKRQTRQRRGSAAPQTSVRCCKQAEKKALRHRAGRETALSDSAIRAEPTELTELPNYAADPLGDLEATAKGLKLGNLAKDLRLSDHNHGRNSKLGADSEVQCHQQTHRQGQAVLLEHKYHLAYNQHQQKHSGFPIGLQYDSGDWEHPPRASITHVSAYNSDVGPQVPPISSRTATHQQRCWCCYLTCGTQWYSLQPTFELTLRAQDQGLAGFNVIRSLSELVDQW</sequence>
<feature type="region of interest" description="Disordered" evidence="1">
    <location>
        <begin position="86"/>
        <end position="108"/>
    </location>
</feature>
<name>A0AA40I5E9_CNENI</name>
<evidence type="ECO:0000313" key="3">
    <source>
        <dbReference type="Proteomes" id="UP001177744"/>
    </source>
</evidence>
<proteinExistence type="predicted"/>
<dbReference type="EMBL" id="JAULJE010000005">
    <property type="protein sequence ID" value="KAK1343387.1"/>
    <property type="molecule type" value="Genomic_DNA"/>
</dbReference>
<dbReference type="AlphaFoldDB" id="A0AA40I5E9"/>
<evidence type="ECO:0000256" key="1">
    <source>
        <dbReference type="SAM" id="MobiDB-lite"/>
    </source>
</evidence>
<accession>A0AA40I5E9</accession>
<dbReference type="Proteomes" id="UP001177744">
    <property type="component" value="Unassembled WGS sequence"/>
</dbReference>
<protein>
    <submittedName>
        <fullName evidence="2">Uncharacterized protein</fullName>
    </submittedName>
</protein>
<feature type="region of interest" description="Disordered" evidence="1">
    <location>
        <begin position="1"/>
        <end position="50"/>
    </location>
</feature>
<organism evidence="2 3">
    <name type="scientific">Cnephaeus nilssonii</name>
    <name type="common">Northern bat</name>
    <name type="synonym">Eptesicus nilssonii</name>
    <dbReference type="NCBI Taxonomy" id="3371016"/>
    <lineage>
        <taxon>Eukaryota</taxon>
        <taxon>Metazoa</taxon>
        <taxon>Chordata</taxon>
        <taxon>Craniata</taxon>
        <taxon>Vertebrata</taxon>
        <taxon>Euteleostomi</taxon>
        <taxon>Mammalia</taxon>
        <taxon>Eutheria</taxon>
        <taxon>Laurasiatheria</taxon>
        <taxon>Chiroptera</taxon>
        <taxon>Yangochiroptera</taxon>
        <taxon>Vespertilionidae</taxon>
        <taxon>Cnephaeus</taxon>
    </lineage>
</organism>